<dbReference type="Proteomes" id="UP000789920">
    <property type="component" value="Unassembled WGS sequence"/>
</dbReference>
<feature type="non-terminal residue" evidence="1">
    <location>
        <position position="1"/>
    </location>
</feature>
<reference evidence="1" key="1">
    <citation type="submission" date="2021-06" db="EMBL/GenBank/DDBJ databases">
        <authorList>
            <person name="Kallberg Y."/>
            <person name="Tangrot J."/>
            <person name="Rosling A."/>
        </authorList>
    </citation>
    <scope>NUCLEOTIDE SEQUENCE</scope>
    <source>
        <strain evidence="1">MA461A</strain>
    </source>
</reference>
<name>A0ACA9SVI9_9GLOM</name>
<organism evidence="1 2">
    <name type="scientific">Racocetra persica</name>
    <dbReference type="NCBI Taxonomy" id="160502"/>
    <lineage>
        <taxon>Eukaryota</taxon>
        <taxon>Fungi</taxon>
        <taxon>Fungi incertae sedis</taxon>
        <taxon>Mucoromycota</taxon>
        <taxon>Glomeromycotina</taxon>
        <taxon>Glomeromycetes</taxon>
        <taxon>Diversisporales</taxon>
        <taxon>Gigasporaceae</taxon>
        <taxon>Racocetra</taxon>
    </lineage>
</organism>
<sequence length="93" mass="10143">VLVLGASGCIGNAVAQAFARSGHEVFGLVRKREKINILAKDESDINDLPTWIPTAERTCKTYYTILDACNENSKKRIEAGGGKLTLIYTSGLW</sequence>
<evidence type="ECO:0000313" key="2">
    <source>
        <dbReference type="Proteomes" id="UP000789920"/>
    </source>
</evidence>
<accession>A0ACA9SVI9</accession>
<gene>
    <name evidence="1" type="ORF">RPERSI_LOCUS35759</name>
</gene>
<keyword evidence="2" id="KW-1185">Reference proteome</keyword>
<dbReference type="EMBL" id="CAJVQC010167284">
    <property type="protein sequence ID" value="CAG8849764.1"/>
    <property type="molecule type" value="Genomic_DNA"/>
</dbReference>
<feature type="non-terminal residue" evidence="1">
    <location>
        <position position="93"/>
    </location>
</feature>
<proteinExistence type="predicted"/>
<protein>
    <submittedName>
        <fullName evidence="1">4839_t:CDS:1</fullName>
    </submittedName>
</protein>
<evidence type="ECO:0000313" key="1">
    <source>
        <dbReference type="EMBL" id="CAG8849764.1"/>
    </source>
</evidence>
<comment type="caution">
    <text evidence="1">The sequence shown here is derived from an EMBL/GenBank/DDBJ whole genome shotgun (WGS) entry which is preliminary data.</text>
</comment>